<dbReference type="GO" id="GO:0042558">
    <property type="term" value="P:pteridine-containing compound metabolic process"/>
    <property type="evidence" value="ECO:0007669"/>
    <property type="project" value="InterPro"/>
</dbReference>
<dbReference type="EMBL" id="UINC01078263">
    <property type="protein sequence ID" value="SVC19171.1"/>
    <property type="molecule type" value="Genomic_DNA"/>
</dbReference>
<dbReference type="Gene3D" id="3.20.20.20">
    <property type="entry name" value="Dihydropteroate synthase-like"/>
    <property type="match status" value="1"/>
</dbReference>
<dbReference type="SUPFAM" id="SSF51717">
    <property type="entry name" value="Dihydropteroate synthetase-like"/>
    <property type="match status" value="1"/>
</dbReference>
<dbReference type="InterPro" id="IPR011005">
    <property type="entry name" value="Dihydropteroate_synth-like_sf"/>
</dbReference>
<evidence type="ECO:0000256" key="2">
    <source>
        <dbReference type="ARBA" id="ARBA00022603"/>
    </source>
</evidence>
<dbReference type="InterPro" id="IPR050554">
    <property type="entry name" value="Met_Synthase/Corrinoid"/>
</dbReference>
<evidence type="ECO:0000313" key="5">
    <source>
        <dbReference type="EMBL" id="SVC19171.1"/>
    </source>
</evidence>
<accession>A0A382K8X2</accession>
<keyword evidence="3" id="KW-0808">Transferase</keyword>
<sequence length="306" mass="33951">MVKSGLTVIGENIHTTRVLRTKGKRVIRKENGDEFVVYKNIDDITSFMPIPDFFKDTQVYKQGSVKHFMIAVTLGMSGSDEDSIHGENYISAEIKRQEDKGSNFLDLNVDEISYKIDIQKKAMAWLIGHYSSVAKLPPCIDSSSVEIIQHGLECYRSVGSPQGPPMINSASLERISVLDLVTENNATAIVTASGIDSMPSEISDRISNVSQMIKQCLEREIPLSRIYLDALVFPIAVDQNFGNHYLEAVAQIRERFGEKIHITGGLSNVSFGLPSRKLINDTFIRLSIESGVDAAILNPVESDVER</sequence>
<reference evidence="5" key="1">
    <citation type="submission" date="2018-05" db="EMBL/GenBank/DDBJ databases">
        <authorList>
            <person name="Lanie J.A."/>
            <person name="Ng W.-L."/>
            <person name="Kazmierczak K.M."/>
            <person name="Andrzejewski T.M."/>
            <person name="Davidsen T.M."/>
            <person name="Wayne K.J."/>
            <person name="Tettelin H."/>
            <person name="Glass J.I."/>
            <person name="Rusch D."/>
            <person name="Podicherti R."/>
            <person name="Tsui H.-C.T."/>
            <person name="Winkler M.E."/>
        </authorList>
    </citation>
    <scope>NUCLEOTIDE SEQUENCE</scope>
</reference>
<dbReference type="GO" id="GO:0032259">
    <property type="term" value="P:methylation"/>
    <property type="evidence" value="ECO:0007669"/>
    <property type="project" value="UniProtKB-KW"/>
</dbReference>
<dbReference type="Pfam" id="PF00809">
    <property type="entry name" value="Pterin_bind"/>
    <property type="match status" value="1"/>
</dbReference>
<evidence type="ECO:0000259" key="4">
    <source>
        <dbReference type="PROSITE" id="PS50972"/>
    </source>
</evidence>
<dbReference type="InterPro" id="IPR000489">
    <property type="entry name" value="Pterin-binding_dom"/>
</dbReference>
<name>A0A382K8X2_9ZZZZ</name>
<dbReference type="GO" id="GO:0008705">
    <property type="term" value="F:methionine synthase activity"/>
    <property type="evidence" value="ECO:0007669"/>
    <property type="project" value="TreeGrafter"/>
</dbReference>
<feature type="domain" description="Pterin-binding" evidence="4">
    <location>
        <begin position="67"/>
        <end position="306"/>
    </location>
</feature>
<dbReference type="PROSITE" id="PS50972">
    <property type="entry name" value="PTERIN_BINDING"/>
    <property type="match status" value="1"/>
</dbReference>
<feature type="non-terminal residue" evidence="5">
    <location>
        <position position="306"/>
    </location>
</feature>
<dbReference type="PANTHER" id="PTHR45833">
    <property type="entry name" value="METHIONINE SYNTHASE"/>
    <property type="match status" value="1"/>
</dbReference>
<organism evidence="5">
    <name type="scientific">marine metagenome</name>
    <dbReference type="NCBI Taxonomy" id="408172"/>
    <lineage>
        <taxon>unclassified sequences</taxon>
        <taxon>metagenomes</taxon>
        <taxon>ecological metagenomes</taxon>
    </lineage>
</organism>
<evidence type="ECO:0000256" key="1">
    <source>
        <dbReference type="ARBA" id="ARBA00010398"/>
    </source>
</evidence>
<protein>
    <recommendedName>
        <fullName evidence="4">Pterin-binding domain-containing protein</fullName>
    </recommendedName>
</protein>
<keyword evidence="2" id="KW-0489">Methyltransferase</keyword>
<evidence type="ECO:0000256" key="3">
    <source>
        <dbReference type="ARBA" id="ARBA00022679"/>
    </source>
</evidence>
<comment type="similarity">
    <text evidence="1">Belongs to the vitamin-B12 dependent methionine synthase family.</text>
</comment>
<dbReference type="AlphaFoldDB" id="A0A382K8X2"/>
<proteinExistence type="inferred from homology"/>
<gene>
    <name evidence="5" type="ORF">METZ01_LOCUS272025</name>
</gene>
<dbReference type="GO" id="GO:0005829">
    <property type="term" value="C:cytosol"/>
    <property type="evidence" value="ECO:0007669"/>
    <property type="project" value="TreeGrafter"/>
</dbReference>